<dbReference type="GO" id="GO:0016787">
    <property type="term" value="F:hydrolase activity"/>
    <property type="evidence" value="ECO:0007669"/>
    <property type="project" value="UniProtKB-KW"/>
</dbReference>
<dbReference type="SUPFAM" id="SSF53098">
    <property type="entry name" value="Ribonuclease H-like"/>
    <property type="match status" value="1"/>
</dbReference>
<dbReference type="Pfam" id="PF17917">
    <property type="entry name" value="RT_RNaseH"/>
    <property type="match status" value="1"/>
</dbReference>
<feature type="region of interest" description="Disordered" evidence="8">
    <location>
        <begin position="39"/>
        <end position="132"/>
    </location>
</feature>
<keyword evidence="5" id="KW-0255">Endonuclease</keyword>
<dbReference type="InterPro" id="IPR021109">
    <property type="entry name" value="Peptidase_aspartic_dom_sf"/>
</dbReference>
<evidence type="ECO:0000256" key="8">
    <source>
        <dbReference type="SAM" id="MobiDB-lite"/>
    </source>
</evidence>
<protein>
    <recommendedName>
        <fullName evidence="1">RNA-directed DNA polymerase</fullName>
        <ecNumber evidence="1">2.7.7.49</ecNumber>
    </recommendedName>
</protein>
<dbReference type="PANTHER" id="PTHR37984">
    <property type="entry name" value="PROTEIN CBG26694"/>
    <property type="match status" value="1"/>
</dbReference>
<keyword evidence="7" id="KW-0695">RNA-directed DNA polymerase</keyword>
<feature type="domain" description="Integrase catalytic" evidence="9">
    <location>
        <begin position="968"/>
        <end position="1090"/>
    </location>
</feature>
<dbReference type="Pfam" id="PF00078">
    <property type="entry name" value="RVT_1"/>
    <property type="match status" value="1"/>
</dbReference>
<dbReference type="InterPro" id="IPR041588">
    <property type="entry name" value="Integrase_H2C2"/>
</dbReference>
<reference evidence="10" key="1">
    <citation type="journal article" date="2007" name="PLoS ONE">
        <title>The first genome sequence of an elite grapevine cultivar (Pinot noir Vitis vinifera L.): coping with a highly heterozygous genome.</title>
        <authorList>
            <person name="Velasco R."/>
            <person name="Zharkikh A."/>
            <person name="Troggio M."/>
            <person name="Cartwright D.A."/>
            <person name="Cestaro A."/>
            <person name="Pruss D."/>
            <person name="Pindo M."/>
            <person name="FitzGerald L.M."/>
            <person name="Vezzulli S."/>
            <person name="Reid J."/>
            <person name="Malacarne G."/>
            <person name="Iliev D."/>
            <person name="Coppola G."/>
            <person name="Wardell B."/>
            <person name="Micheletti D."/>
            <person name="Macalma T."/>
            <person name="Facci M."/>
            <person name="Mitchell J.T."/>
            <person name="Perazzolli M."/>
            <person name="Eldredge G."/>
            <person name="Gatto P."/>
            <person name="Oyzerski R."/>
            <person name="Moretto M."/>
            <person name="Gutin N."/>
            <person name="Stefanini M."/>
            <person name="Chen Y."/>
            <person name="Segala C."/>
            <person name="Davenport C."/>
            <person name="Dematte L."/>
            <person name="Mraz A."/>
            <person name="Battilana J."/>
            <person name="Stormo K."/>
            <person name="Costa F."/>
            <person name="Tao Q."/>
            <person name="Si-Ammour A."/>
            <person name="Harkins T."/>
            <person name="Lackey A."/>
            <person name="Perbost C."/>
            <person name="Taillon B."/>
            <person name="Stella A."/>
            <person name="Solovyev V."/>
            <person name="Fawcett J.A."/>
            <person name="Sterck L."/>
            <person name="Vandepoele K."/>
            <person name="Grando S.M."/>
            <person name="Toppo S."/>
            <person name="Moser C."/>
            <person name="Lanchbury J."/>
            <person name="Bogden R."/>
            <person name="Skolnick M."/>
            <person name="Sgaramella V."/>
            <person name="Bhatnagar S.K."/>
            <person name="Fontana P."/>
            <person name="Gutin A."/>
            <person name="Van de Peer Y."/>
            <person name="Salamini F."/>
            <person name="Viola R."/>
        </authorList>
    </citation>
    <scope>NUCLEOTIDE SEQUENCE</scope>
</reference>
<dbReference type="EC" id="2.7.7.49" evidence="1"/>
<dbReference type="InterPro" id="IPR043502">
    <property type="entry name" value="DNA/RNA_pol_sf"/>
</dbReference>
<dbReference type="CDD" id="cd01647">
    <property type="entry name" value="RT_LTR"/>
    <property type="match status" value="1"/>
</dbReference>
<name>A5AMJ6_VITVI</name>
<dbReference type="EMBL" id="AM430202">
    <property type="protein sequence ID" value="CAN73556.1"/>
    <property type="molecule type" value="Genomic_DNA"/>
</dbReference>
<dbReference type="Gene3D" id="3.30.70.270">
    <property type="match status" value="2"/>
</dbReference>
<dbReference type="InterPro" id="IPR012337">
    <property type="entry name" value="RNaseH-like_sf"/>
</dbReference>
<dbReference type="GO" id="GO:0003964">
    <property type="term" value="F:RNA-directed DNA polymerase activity"/>
    <property type="evidence" value="ECO:0007669"/>
    <property type="project" value="UniProtKB-KW"/>
</dbReference>
<evidence type="ECO:0000256" key="6">
    <source>
        <dbReference type="ARBA" id="ARBA00022801"/>
    </source>
</evidence>
<evidence type="ECO:0000256" key="3">
    <source>
        <dbReference type="ARBA" id="ARBA00022695"/>
    </source>
</evidence>
<dbReference type="Gene3D" id="3.10.10.10">
    <property type="entry name" value="HIV Type 1 Reverse Transcriptase, subunit A, domain 1"/>
    <property type="match status" value="1"/>
</dbReference>
<evidence type="ECO:0000256" key="2">
    <source>
        <dbReference type="ARBA" id="ARBA00022679"/>
    </source>
</evidence>
<keyword evidence="2" id="KW-0808">Transferase</keyword>
<sequence>MQELANRDKRMDGKHNDLSQKIDNLQYQILRLTNLNTVQEKGKFPSQPHQNPKAIHEVEAQEGESSQMREVKAVITLRSGKEVDLPTPKPEQKPEQEPKQEPETEAEKEKREKNKGKKKGRSTKKEDLEAKVNEKPKMTINQEKAIKKHMPPPFPQALHGKRGINNASEILEVLRQVKVNIPLLDMIKQVPTYAKFLKDLCTIKRGLNVSKKAFLTEQTCVEKALLDLGASVNLLPYSVYKQLRLGELKPTSITLSLADRYVKIPRGMIEDILVQVDKFYYPVDFVVLGTDPIAKGTNYIPIILGRPFLATTNAIINCRNGVIEEEGPEEWCMIDNLVEEHCDQKMLEDLNENFGNLDEGLPEPLDSLATLPPLKMRKEILPLFNEEETQEAVKEEPPKLILKPLPTELKYAYLEKNKESPVVISSSLTTTQEGCLLEILRKCKKAIEWKISDLKGISPLICTHHIYMEEETKLVRQPQRRLNPYMQEVVRIEVLKLLQASIIYPISDSPWVSPTQVVPKKSGITVVQNDKGEEVSIRLTSGWKEGPLPIAFIDQVLEKVSGHPFYCFLDGYSRRMPFSLCNAPATFQRCMLSIFSDMVEHIMEVFMDDIIVYGSAFDECLVNLEAVLNRCIEKDLQGIEVDKAKVELIVKLPSPTTVKGVRQFLGHAGFYRRFIKDFSKIAKPLCELLVKDAKFVWDDQCQRSFKELKLLLTTAPIVRASNWQLPFEVMCDASDFAIGAVLGQREDRKPYVIYYASKTLNEVQRNYTTTEKELLVVVFALDKFHAYLVGSFIVVFTDHSALKYLLTKQDAKARLIRWILLLQEFNLQIKDKKGVENVVVDHIGVTHVDRSHSYAHIANYLVTREVPSEWTAQDKKHFFAKIHAYYWEEPFLFKYCADQIIRKCVPEQEQQGILSHCHESACGGHFASQKTAMKVLQSGFLWPSLFKDALTMCRSCDRCQRLGKLTRKNMMPLNPILIVDLFYVEGIDFMGPFPMSFDYSYILVGVDYISKWVEAIPCKRNDHRVVLKFLKENIFSRFGVPKAIISNGGTAARHAITKYGVKHKVATPYHPQTSRQVELANWEIKTILMKVVNTSRRDWIAYKTILGMSLYRLVYGKACHLPVEVQYKAWWAIKTLNMDLNRADMKRFLDLNEMEELRNDAYINSNIAKQRLKRWHDQLISCKQFQKGQRVLLYDSKLHIFSRKLKSRWISLFTIHEVYSNGVVELLSSTGTFKSGGSQKQRKTEHFASAILSAKKFASPELSVKPMRKILHQLRTANPQCELNAKNFASVSHHQFSI</sequence>
<dbReference type="PROSITE" id="PS50994">
    <property type="entry name" value="INTEGRASE"/>
    <property type="match status" value="1"/>
</dbReference>
<dbReference type="GO" id="GO:0003676">
    <property type="term" value="F:nucleic acid binding"/>
    <property type="evidence" value="ECO:0007669"/>
    <property type="project" value="InterPro"/>
</dbReference>
<keyword evidence="4" id="KW-0540">Nuclease</keyword>
<dbReference type="InterPro" id="IPR001584">
    <property type="entry name" value="Integrase_cat-core"/>
</dbReference>
<dbReference type="SUPFAM" id="SSF56672">
    <property type="entry name" value="DNA/RNA polymerases"/>
    <property type="match status" value="1"/>
</dbReference>
<dbReference type="CDD" id="cd00303">
    <property type="entry name" value="retropepsin_like"/>
    <property type="match status" value="1"/>
</dbReference>
<dbReference type="Gene3D" id="3.30.420.10">
    <property type="entry name" value="Ribonuclease H-like superfamily/Ribonuclease H"/>
    <property type="match status" value="1"/>
</dbReference>
<proteinExistence type="predicted"/>
<dbReference type="Pfam" id="PF17921">
    <property type="entry name" value="Integrase_H2C2"/>
    <property type="match status" value="1"/>
</dbReference>
<dbReference type="Gene3D" id="2.40.70.10">
    <property type="entry name" value="Acid Proteases"/>
    <property type="match status" value="1"/>
</dbReference>
<dbReference type="Gene3D" id="1.10.340.70">
    <property type="match status" value="1"/>
</dbReference>
<evidence type="ECO:0000256" key="7">
    <source>
        <dbReference type="ARBA" id="ARBA00022918"/>
    </source>
</evidence>
<evidence type="ECO:0000256" key="1">
    <source>
        <dbReference type="ARBA" id="ARBA00012493"/>
    </source>
</evidence>
<feature type="region of interest" description="Disordered" evidence="8">
    <location>
        <begin position="1"/>
        <end position="21"/>
    </location>
</feature>
<dbReference type="InterPro" id="IPR050951">
    <property type="entry name" value="Retrovirus_Pol_polyprotein"/>
</dbReference>
<dbReference type="InterPro" id="IPR041373">
    <property type="entry name" value="RT_RNaseH"/>
</dbReference>
<evidence type="ECO:0000256" key="5">
    <source>
        <dbReference type="ARBA" id="ARBA00022759"/>
    </source>
</evidence>
<dbReference type="GO" id="GO:0015074">
    <property type="term" value="P:DNA integration"/>
    <property type="evidence" value="ECO:0007669"/>
    <property type="project" value="InterPro"/>
</dbReference>
<gene>
    <name evidence="10" type="ORF">VITISV_021949</name>
</gene>
<evidence type="ECO:0000259" key="9">
    <source>
        <dbReference type="PROSITE" id="PS50994"/>
    </source>
</evidence>
<dbReference type="FunFam" id="3.30.70.270:FF:000020">
    <property type="entry name" value="Transposon Tf2-6 polyprotein-like Protein"/>
    <property type="match status" value="1"/>
</dbReference>
<evidence type="ECO:0000256" key="4">
    <source>
        <dbReference type="ARBA" id="ARBA00022722"/>
    </source>
</evidence>
<organism evidence="10">
    <name type="scientific">Vitis vinifera</name>
    <name type="common">Grape</name>
    <dbReference type="NCBI Taxonomy" id="29760"/>
    <lineage>
        <taxon>Eukaryota</taxon>
        <taxon>Viridiplantae</taxon>
        <taxon>Streptophyta</taxon>
        <taxon>Embryophyta</taxon>
        <taxon>Tracheophyta</taxon>
        <taxon>Spermatophyta</taxon>
        <taxon>Magnoliopsida</taxon>
        <taxon>eudicotyledons</taxon>
        <taxon>Gunneridae</taxon>
        <taxon>Pentapetalae</taxon>
        <taxon>rosids</taxon>
        <taxon>Vitales</taxon>
        <taxon>Vitaceae</taxon>
        <taxon>Viteae</taxon>
        <taxon>Vitis</taxon>
    </lineage>
</organism>
<dbReference type="InterPro" id="IPR043128">
    <property type="entry name" value="Rev_trsase/Diguanyl_cyclase"/>
</dbReference>
<dbReference type="GO" id="GO:0004519">
    <property type="term" value="F:endonuclease activity"/>
    <property type="evidence" value="ECO:0007669"/>
    <property type="project" value="UniProtKB-KW"/>
</dbReference>
<keyword evidence="6" id="KW-0378">Hydrolase</keyword>
<feature type="compositionally biased region" description="Basic and acidic residues" evidence="8">
    <location>
        <begin position="123"/>
        <end position="132"/>
    </location>
</feature>
<dbReference type="FunFam" id="3.10.20.370:FF:000001">
    <property type="entry name" value="Retrovirus-related Pol polyprotein from transposon 17.6-like protein"/>
    <property type="match status" value="1"/>
</dbReference>
<feature type="compositionally biased region" description="Basic residues" evidence="8">
    <location>
        <begin position="113"/>
        <end position="122"/>
    </location>
</feature>
<feature type="compositionally biased region" description="Basic and acidic residues" evidence="8">
    <location>
        <begin position="1"/>
        <end position="20"/>
    </location>
</feature>
<dbReference type="CDD" id="cd09274">
    <property type="entry name" value="RNase_HI_RT_Ty3"/>
    <property type="match status" value="1"/>
</dbReference>
<dbReference type="PANTHER" id="PTHR37984:SF5">
    <property type="entry name" value="PROTEIN NYNRIN-LIKE"/>
    <property type="match status" value="1"/>
</dbReference>
<dbReference type="InterPro" id="IPR000477">
    <property type="entry name" value="RT_dom"/>
</dbReference>
<feature type="compositionally biased region" description="Basic and acidic residues" evidence="8">
    <location>
        <begin position="79"/>
        <end position="112"/>
    </location>
</feature>
<dbReference type="InterPro" id="IPR036397">
    <property type="entry name" value="RNaseH_sf"/>
</dbReference>
<evidence type="ECO:0000313" key="10">
    <source>
        <dbReference type="EMBL" id="CAN73556.1"/>
    </source>
</evidence>
<keyword evidence="3" id="KW-0548">Nucleotidyltransferase</keyword>
<accession>A5AMJ6</accession>